<comment type="subcellular location">
    <subcellularLocation>
        <location evidence="1">Cell inner membrane</location>
        <topology evidence="1">Multi-pass membrane protein</topology>
    </subcellularLocation>
</comment>
<evidence type="ECO:0000256" key="3">
    <source>
        <dbReference type="ARBA" id="ARBA00022475"/>
    </source>
</evidence>
<dbReference type="FunFam" id="3.40.50.300:FF:000421">
    <property type="entry name" value="Branched-chain amino acid ABC transporter ATP-binding protein"/>
    <property type="match status" value="1"/>
</dbReference>
<evidence type="ECO:0000256" key="7">
    <source>
        <dbReference type="ARBA" id="ARBA00022989"/>
    </source>
</evidence>
<reference evidence="11 12" key="1">
    <citation type="submission" date="2016-08" db="EMBL/GenBank/DDBJ databases">
        <authorList>
            <person name="Seilhamer J.J."/>
        </authorList>
    </citation>
    <scope>NUCLEOTIDE SEQUENCE [LARGE SCALE GENOMIC DNA]</scope>
    <source>
        <strain evidence="11 12">ANC 4874</strain>
    </source>
</reference>
<dbReference type="GO" id="GO:0005524">
    <property type="term" value="F:ATP binding"/>
    <property type="evidence" value="ECO:0007669"/>
    <property type="project" value="UniProtKB-KW"/>
</dbReference>
<dbReference type="EMBL" id="FMBK01000012">
    <property type="protein sequence ID" value="SCC72783.1"/>
    <property type="molecule type" value="Genomic_DNA"/>
</dbReference>
<dbReference type="OrthoDB" id="9805514at2"/>
<dbReference type="PANTHER" id="PTHR45772">
    <property type="entry name" value="CONSERVED COMPONENT OF ABC TRANSPORTER FOR NATURAL AMINO ACIDS-RELATED"/>
    <property type="match status" value="1"/>
</dbReference>
<feature type="transmembrane region" description="Helical" evidence="9">
    <location>
        <begin position="212"/>
        <end position="230"/>
    </location>
</feature>
<feature type="transmembrane region" description="Helical" evidence="9">
    <location>
        <begin position="88"/>
        <end position="108"/>
    </location>
</feature>
<dbReference type="SMART" id="SM00382">
    <property type="entry name" value="AAA"/>
    <property type="match status" value="1"/>
</dbReference>
<evidence type="ECO:0000256" key="4">
    <source>
        <dbReference type="ARBA" id="ARBA00022692"/>
    </source>
</evidence>
<evidence type="ECO:0000256" key="9">
    <source>
        <dbReference type="SAM" id="Phobius"/>
    </source>
</evidence>
<dbReference type="PANTHER" id="PTHR45772:SF2">
    <property type="entry name" value="ABC TRANSPORTER ATP-BINDING PROTEIN"/>
    <property type="match status" value="1"/>
</dbReference>
<protein>
    <submittedName>
        <fullName evidence="11">Amino acid/amide ABC transporter membrane protein 2, HAAT family /amino acid/amide ABC transporter ATP-binding protein 1, HAAT family</fullName>
    </submittedName>
</protein>
<keyword evidence="5" id="KW-0547">Nucleotide-binding</keyword>
<feature type="transmembrane region" description="Helical" evidence="9">
    <location>
        <begin position="32"/>
        <end position="50"/>
    </location>
</feature>
<evidence type="ECO:0000256" key="5">
    <source>
        <dbReference type="ARBA" id="ARBA00022741"/>
    </source>
</evidence>
<name>A0A1C4GY19_9GAMM</name>
<feature type="domain" description="ABC transporter" evidence="10">
    <location>
        <begin position="353"/>
        <end position="598"/>
    </location>
</feature>
<dbReference type="Pfam" id="PF02653">
    <property type="entry name" value="BPD_transp_2"/>
    <property type="match status" value="1"/>
</dbReference>
<evidence type="ECO:0000256" key="6">
    <source>
        <dbReference type="ARBA" id="ARBA00022840"/>
    </source>
</evidence>
<evidence type="ECO:0000256" key="2">
    <source>
        <dbReference type="ARBA" id="ARBA00022448"/>
    </source>
</evidence>
<evidence type="ECO:0000313" key="11">
    <source>
        <dbReference type="EMBL" id="SCC72783.1"/>
    </source>
</evidence>
<dbReference type="GO" id="GO:0005886">
    <property type="term" value="C:plasma membrane"/>
    <property type="evidence" value="ECO:0007669"/>
    <property type="project" value="UniProtKB-SubCell"/>
</dbReference>
<dbReference type="InterPro" id="IPR032823">
    <property type="entry name" value="BCA_ABC_TP_C"/>
</dbReference>
<dbReference type="Proteomes" id="UP000243661">
    <property type="component" value="Unassembled WGS sequence"/>
</dbReference>
<dbReference type="AlphaFoldDB" id="A0A1C4GY19"/>
<evidence type="ECO:0000313" key="12">
    <source>
        <dbReference type="Proteomes" id="UP000243661"/>
    </source>
</evidence>
<evidence type="ECO:0000256" key="1">
    <source>
        <dbReference type="ARBA" id="ARBA00004429"/>
    </source>
</evidence>
<sequence length="600" mass="65347">MKSKYLFMGFALLMALSPFILPAYQVTLLNYIGLNALVVLGLVLLTGVGGMTSFGQAALVGIGAYSTAYLTVTEQLPQFLMWTGGSPWAGLLLGIVLTVVSAFLVGGLTLKLSGHYLPLGTIAWGISLYYFFSTIESLGGHSGISNIPSISIAGYALDNSNKMFYLIWLILFIAIILTKNLLNSREGRAIRALKGGQVMAESMGVNTFRSKMIVFVISSVFASISGWLYAHNQSFINPTPFGLQMGIDYLFMALLGGVGSIWGAIFGAGIFTMLRQWLQDLMPVIFGNDGQYETIVFGLMIVLLMQKAPSGLWPMLVKLIPQRFRANDLHTQLTEPTQPLPTLDLPEKGTLILEAKNVTKKFGGLVANNNMNLKIHAGEILALIGPNGAGKSTMFNQLSGVDVPTSGEVIFLGEKINGMLSREIAEKGLSRTFQHVKILPEMTVLENVVIGAHLRGKKGVWSSLFRLDREEENNLLNEAKFQLERVGLGEYLYTEAGNLALGQQRILEIARALCAHPSLLLLDEPAAGLRLKEKQALAELLMKLKTEGMATLLVEHDMDFVMNLVDHVVVMEFGEKIAEGLPEDVQKNEAVLEAYLGGAA</sequence>
<dbReference type="InterPro" id="IPR003593">
    <property type="entry name" value="AAA+_ATPase"/>
</dbReference>
<keyword evidence="2" id="KW-0813">Transport</keyword>
<dbReference type="GO" id="GO:0015658">
    <property type="term" value="F:branched-chain amino acid transmembrane transporter activity"/>
    <property type="evidence" value="ECO:0007669"/>
    <property type="project" value="InterPro"/>
</dbReference>
<feature type="transmembrane region" description="Helical" evidence="9">
    <location>
        <begin position="250"/>
        <end position="274"/>
    </location>
</feature>
<dbReference type="RefSeq" id="WP_092720711.1">
    <property type="nucleotide sequence ID" value="NZ_FMBK01000012.1"/>
</dbReference>
<dbReference type="InterPro" id="IPR043428">
    <property type="entry name" value="LivM-like"/>
</dbReference>
<dbReference type="SUPFAM" id="SSF52540">
    <property type="entry name" value="P-loop containing nucleoside triphosphate hydrolases"/>
    <property type="match status" value="1"/>
</dbReference>
<dbReference type="Gene3D" id="3.40.50.300">
    <property type="entry name" value="P-loop containing nucleotide triphosphate hydrolases"/>
    <property type="match status" value="1"/>
</dbReference>
<evidence type="ECO:0000259" key="10">
    <source>
        <dbReference type="PROSITE" id="PS50893"/>
    </source>
</evidence>
<keyword evidence="4 9" id="KW-0812">Transmembrane</keyword>
<dbReference type="GO" id="GO:0016887">
    <property type="term" value="F:ATP hydrolysis activity"/>
    <property type="evidence" value="ECO:0007669"/>
    <property type="project" value="InterPro"/>
</dbReference>
<keyword evidence="6 11" id="KW-0067">ATP-binding</keyword>
<dbReference type="InterPro" id="IPR051120">
    <property type="entry name" value="ABC_AA/LPS_Transport"/>
</dbReference>
<dbReference type="PROSITE" id="PS50893">
    <property type="entry name" value="ABC_TRANSPORTER_2"/>
    <property type="match status" value="1"/>
</dbReference>
<organism evidence="11 12">
    <name type="scientific">Acinetobacter albensis</name>
    <dbReference type="NCBI Taxonomy" id="1673609"/>
    <lineage>
        <taxon>Bacteria</taxon>
        <taxon>Pseudomonadati</taxon>
        <taxon>Pseudomonadota</taxon>
        <taxon>Gammaproteobacteria</taxon>
        <taxon>Moraxellales</taxon>
        <taxon>Moraxellaceae</taxon>
        <taxon>Acinetobacter</taxon>
    </lineage>
</organism>
<feature type="transmembrane region" description="Helical" evidence="9">
    <location>
        <begin position="163"/>
        <end position="182"/>
    </location>
</feature>
<dbReference type="Pfam" id="PF00005">
    <property type="entry name" value="ABC_tran"/>
    <property type="match status" value="1"/>
</dbReference>
<dbReference type="Pfam" id="PF12399">
    <property type="entry name" value="BCA_ABC_TP_C"/>
    <property type="match status" value="1"/>
</dbReference>
<feature type="transmembrane region" description="Helical" evidence="9">
    <location>
        <begin position="115"/>
        <end position="132"/>
    </location>
</feature>
<keyword evidence="7 9" id="KW-1133">Transmembrane helix</keyword>
<dbReference type="InterPro" id="IPR001851">
    <property type="entry name" value="ABC_transp_permease"/>
</dbReference>
<gene>
    <name evidence="11" type="ORF">GA0116959_11256</name>
</gene>
<keyword evidence="3" id="KW-1003">Cell membrane</keyword>
<dbReference type="InterPro" id="IPR003439">
    <property type="entry name" value="ABC_transporter-like_ATP-bd"/>
</dbReference>
<dbReference type="CDD" id="cd03219">
    <property type="entry name" value="ABC_Mj1267_LivG_branched"/>
    <property type="match status" value="1"/>
</dbReference>
<dbReference type="InterPro" id="IPR027417">
    <property type="entry name" value="P-loop_NTPase"/>
</dbReference>
<evidence type="ECO:0000256" key="8">
    <source>
        <dbReference type="ARBA" id="ARBA00023136"/>
    </source>
</evidence>
<dbReference type="CDD" id="cd06581">
    <property type="entry name" value="TM_PBP1_LivM_like"/>
    <property type="match status" value="1"/>
</dbReference>
<proteinExistence type="predicted"/>
<accession>A0A1C4GY19</accession>
<keyword evidence="8 9" id="KW-0472">Membrane</keyword>
<feature type="transmembrane region" description="Helical" evidence="9">
    <location>
        <begin position="295"/>
        <end position="316"/>
    </location>
</feature>